<dbReference type="VEuPathDB" id="FungiDB:AeMF1_017946"/>
<dbReference type="EMBL" id="VJMJ01000079">
    <property type="protein sequence ID" value="KAF0737961.1"/>
    <property type="molecule type" value="Genomic_DNA"/>
</dbReference>
<gene>
    <name evidence="2" type="ORF">Ae201684_005957</name>
</gene>
<proteinExistence type="predicted"/>
<dbReference type="InterPro" id="IPR036291">
    <property type="entry name" value="NAD(P)-bd_dom_sf"/>
</dbReference>
<evidence type="ECO:0000259" key="1">
    <source>
        <dbReference type="Pfam" id="PF02737"/>
    </source>
</evidence>
<dbReference type="SUPFAM" id="SSF51735">
    <property type="entry name" value="NAD(P)-binding Rossmann-fold domains"/>
    <property type="match status" value="1"/>
</dbReference>
<dbReference type="InterPro" id="IPR006176">
    <property type="entry name" value="3-OHacyl-CoA_DH_NAD-bd"/>
</dbReference>
<dbReference type="PANTHER" id="PTHR48075:SF5">
    <property type="entry name" value="3-HYDROXYBUTYRYL-COA DEHYDROGENASE"/>
    <property type="match status" value="1"/>
</dbReference>
<dbReference type="Pfam" id="PF02737">
    <property type="entry name" value="3HCDH_N"/>
    <property type="match status" value="1"/>
</dbReference>
<dbReference type="GO" id="GO:0006631">
    <property type="term" value="P:fatty acid metabolic process"/>
    <property type="evidence" value="ECO:0007669"/>
    <property type="project" value="InterPro"/>
</dbReference>
<name>A0A6G0XCQ0_9STRA</name>
<dbReference type="Proteomes" id="UP000481153">
    <property type="component" value="Unassembled WGS sequence"/>
</dbReference>
<dbReference type="GO" id="GO:0016491">
    <property type="term" value="F:oxidoreductase activity"/>
    <property type="evidence" value="ECO:0007669"/>
    <property type="project" value="TreeGrafter"/>
</dbReference>
<sequence>MAGVPPTIEAITKVGIIGAGRLGSSIACDLSMHGVQVILYDRDEQVTKPAALQRTSYATLQPLSRLGYIPEIMVGNAVKNVRGVSSLEELASHRPQLIVESIVEDMDAKIQLFKRLEEVTPSTTILATSTITLNVNTIAGACRRPSNVLGVRFFLPCVLIPFVELTIANSTAPDVAKRVESYLSTLHKTCSYGPSRRVLNRADINDYQIEQSKALGYYHDSIPMATPIPSAPRGHSHH</sequence>
<dbReference type="AlphaFoldDB" id="A0A6G0XCQ0"/>
<dbReference type="PROSITE" id="PS00065">
    <property type="entry name" value="D_2_HYDROXYACID_DH_1"/>
    <property type="match status" value="1"/>
</dbReference>
<keyword evidence="3" id="KW-1185">Reference proteome</keyword>
<reference evidence="2 3" key="1">
    <citation type="submission" date="2019-07" db="EMBL/GenBank/DDBJ databases">
        <title>Genomics analysis of Aphanomyces spp. identifies a new class of oomycete effector associated with host adaptation.</title>
        <authorList>
            <person name="Gaulin E."/>
        </authorList>
    </citation>
    <scope>NUCLEOTIDE SEQUENCE [LARGE SCALE GENOMIC DNA]</scope>
    <source>
        <strain evidence="2 3">ATCC 201684</strain>
    </source>
</reference>
<organism evidence="2 3">
    <name type="scientific">Aphanomyces euteiches</name>
    <dbReference type="NCBI Taxonomy" id="100861"/>
    <lineage>
        <taxon>Eukaryota</taxon>
        <taxon>Sar</taxon>
        <taxon>Stramenopiles</taxon>
        <taxon>Oomycota</taxon>
        <taxon>Saprolegniomycetes</taxon>
        <taxon>Saprolegniales</taxon>
        <taxon>Verrucalvaceae</taxon>
        <taxon>Aphanomyces</taxon>
    </lineage>
</organism>
<dbReference type="Gene3D" id="3.40.50.720">
    <property type="entry name" value="NAD(P)-binding Rossmann-like Domain"/>
    <property type="match status" value="1"/>
</dbReference>
<dbReference type="PANTHER" id="PTHR48075">
    <property type="entry name" value="3-HYDROXYACYL-COA DEHYDROGENASE FAMILY PROTEIN"/>
    <property type="match status" value="1"/>
</dbReference>
<evidence type="ECO:0000313" key="2">
    <source>
        <dbReference type="EMBL" id="KAF0737961.1"/>
    </source>
</evidence>
<protein>
    <recommendedName>
        <fullName evidence="1">3-hydroxyacyl-CoA dehydrogenase NAD binding domain-containing protein</fullName>
    </recommendedName>
</protein>
<evidence type="ECO:0000313" key="3">
    <source>
        <dbReference type="Proteomes" id="UP000481153"/>
    </source>
</evidence>
<accession>A0A6G0XCQ0</accession>
<dbReference type="InterPro" id="IPR029752">
    <property type="entry name" value="D-isomer_DH_CS1"/>
</dbReference>
<feature type="domain" description="3-hydroxyacyl-CoA dehydrogenase NAD binding" evidence="1">
    <location>
        <begin position="13"/>
        <end position="189"/>
    </location>
</feature>
<comment type="caution">
    <text evidence="2">The sequence shown here is derived from an EMBL/GenBank/DDBJ whole genome shotgun (WGS) entry which is preliminary data.</text>
</comment>
<dbReference type="GO" id="GO:0070403">
    <property type="term" value="F:NAD+ binding"/>
    <property type="evidence" value="ECO:0007669"/>
    <property type="project" value="InterPro"/>
</dbReference>